<dbReference type="Proteomes" id="UP000198968">
    <property type="component" value="Unassembled WGS sequence"/>
</dbReference>
<dbReference type="AlphaFoldDB" id="A0A1I5GV75"/>
<dbReference type="RefSeq" id="WP_090966452.1">
    <property type="nucleotide sequence ID" value="NZ_FOVG01000005.1"/>
</dbReference>
<dbReference type="InterPro" id="IPR024487">
    <property type="entry name" value="CBP_BcsR"/>
</dbReference>
<dbReference type="NCBIfam" id="NF040717">
    <property type="entry name" value="BcsR_only"/>
    <property type="match status" value="1"/>
</dbReference>
<sequence length="65" mass="7513">MKNPNLHTPEAADGDRQDDISALRDAFSLHSFRYVDIAREERLKEILSRWTLLAETVPSQPEQPH</sequence>
<reference evidence="2" key="1">
    <citation type="submission" date="2016-10" db="EMBL/GenBank/DDBJ databases">
        <authorList>
            <person name="Varghese N."/>
            <person name="Submissions S."/>
        </authorList>
    </citation>
    <scope>NUCLEOTIDE SEQUENCE [LARGE SCALE GENOMIC DNA]</scope>
    <source>
        <strain evidence="2">OV426</strain>
    </source>
</reference>
<evidence type="ECO:0000313" key="2">
    <source>
        <dbReference type="Proteomes" id="UP000198968"/>
    </source>
</evidence>
<keyword evidence="2" id="KW-1185">Reference proteome</keyword>
<name>A0A1I5GV75_9GAMM</name>
<dbReference type="OrthoDB" id="6636615at2"/>
<organism evidence="1 2">
    <name type="scientific">Candidatus Pantoea varia</name>
    <dbReference type="NCBI Taxonomy" id="1881036"/>
    <lineage>
        <taxon>Bacteria</taxon>
        <taxon>Pseudomonadati</taxon>
        <taxon>Pseudomonadota</taxon>
        <taxon>Gammaproteobacteria</taxon>
        <taxon>Enterobacterales</taxon>
        <taxon>Erwiniaceae</taxon>
        <taxon>Pantoea</taxon>
    </lineage>
</organism>
<dbReference type="EMBL" id="FOVG01000005">
    <property type="protein sequence ID" value="SFO39746.1"/>
    <property type="molecule type" value="Genomic_DNA"/>
</dbReference>
<dbReference type="Pfam" id="PF10945">
    <property type="entry name" value="CBP_BcsR"/>
    <property type="match status" value="1"/>
</dbReference>
<proteinExistence type="predicted"/>
<protein>
    <submittedName>
        <fullName evidence="1">Cellulose biosynthesis protein BcsR</fullName>
    </submittedName>
</protein>
<evidence type="ECO:0000313" key="1">
    <source>
        <dbReference type="EMBL" id="SFO39746.1"/>
    </source>
</evidence>
<accession>A0A1I5GV75</accession>
<gene>
    <name evidence="1" type="ORF">SAMN05428971_3837</name>
</gene>